<proteinExistence type="predicted"/>
<evidence type="ECO:0000313" key="3">
    <source>
        <dbReference type="EMBL" id="SHH88138.1"/>
    </source>
</evidence>
<feature type="compositionally biased region" description="Basic and acidic residues" evidence="1">
    <location>
        <begin position="27"/>
        <end position="55"/>
    </location>
</feature>
<keyword evidence="2" id="KW-0732">Signal</keyword>
<accession>A0A1M5WL27</accession>
<evidence type="ECO:0000256" key="1">
    <source>
        <dbReference type="SAM" id="MobiDB-lite"/>
    </source>
</evidence>
<dbReference type="RefSeq" id="WP_072831609.1">
    <property type="nucleotide sequence ID" value="NZ_FQXP01000006.1"/>
</dbReference>
<evidence type="ECO:0000256" key="2">
    <source>
        <dbReference type="SAM" id="SignalP"/>
    </source>
</evidence>
<reference evidence="3 4" key="1">
    <citation type="submission" date="2016-11" db="EMBL/GenBank/DDBJ databases">
        <authorList>
            <person name="Jaros S."/>
            <person name="Januszkiewicz K."/>
            <person name="Wedrychowicz H."/>
        </authorList>
    </citation>
    <scope>NUCLEOTIDE SEQUENCE [LARGE SCALE GENOMIC DNA]</scope>
    <source>
        <strain evidence="3 4">DSM 3089</strain>
    </source>
</reference>
<name>A0A1M5WL27_9CLOT</name>
<evidence type="ECO:0008006" key="5">
    <source>
        <dbReference type="Google" id="ProtNLM"/>
    </source>
</evidence>
<dbReference type="PROSITE" id="PS51257">
    <property type="entry name" value="PROKAR_LIPOPROTEIN"/>
    <property type="match status" value="1"/>
</dbReference>
<organism evidence="3 4">
    <name type="scientific">Clostridium collagenovorans DSM 3089</name>
    <dbReference type="NCBI Taxonomy" id="1121306"/>
    <lineage>
        <taxon>Bacteria</taxon>
        <taxon>Bacillati</taxon>
        <taxon>Bacillota</taxon>
        <taxon>Clostridia</taxon>
        <taxon>Eubacteriales</taxon>
        <taxon>Clostridiaceae</taxon>
        <taxon>Clostridium</taxon>
    </lineage>
</organism>
<dbReference type="EMBL" id="FQXP01000006">
    <property type="protein sequence ID" value="SHH88138.1"/>
    <property type="molecule type" value="Genomic_DNA"/>
</dbReference>
<sequence length="191" mass="21095">MKSKKIVSLLLTSVVATSILFTGCSDKPAEKSNEKKTEQGSAEKKKEEPVKKQEEVKANLNEKLTEDGKFEITVESTEFAPKLTINEVEHKAKAKGKTLLHVVSNVKNLGEKNTVDKVVTINGRYDSKYEAMGTPVIEGREKGDLQLDKDAQDKVHYLIEVDEEIATDATPMELMISSGKDSKILTISVSK</sequence>
<evidence type="ECO:0000313" key="4">
    <source>
        <dbReference type="Proteomes" id="UP000184526"/>
    </source>
</evidence>
<gene>
    <name evidence="3" type="ORF">SAMN02745196_01709</name>
</gene>
<feature type="signal peptide" evidence="2">
    <location>
        <begin position="1"/>
        <end position="22"/>
    </location>
</feature>
<dbReference type="AlphaFoldDB" id="A0A1M5WL27"/>
<feature type="chain" id="PRO_5038741369" description="DUF4352 domain-containing protein" evidence="2">
    <location>
        <begin position="23"/>
        <end position="191"/>
    </location>
</feature>
<protein>
    <recommendedName>
        <fullName evidence="5">DUF4352 domain-containing protein</fullName>
    </recommendedName>
</protein>
<keyword evidence="4" id="KW-1185">Reference proteome</keyword>
<dbReference type="Proteomes" id="UP000184526">
    <property type="component" value="Unassembled WGS sequence"/>
</dbReference>
<feature type="region of interest" description="Disordered" evidence="1">
    <location>
        <begin position="24"/>
        <end position="55"/>
    </location>
</feature>